<dbReference type="PANTHER" id="PTHR43022:SF1">
    <property type="entry name" value="PROTEIN SMF"/>
    <property type="match status" value="1"/>
</dbReference>
<dbReference type="InterPro" id="IPR003488">
    <property type="entry name" value="DprA"/>
</dbReference>
<evidence type="ECO:0000313" key="5">
    <source>
        <dbReference type="Proteomes" id="UP000008922"/>
    </source>
</evidence>
<gene>
    <name evidence="4" type="ordered locus">ANT_16010</name>
</gene>
<organism evidence="4 5">
    <name type="scientific">Anaerolinea thermophila (strain DSM 14523 / JCM 11388 / NBRC 100420 / UNI-1)</name>
    <dbReference type="NCBI Taxonomy" id="926569"/>
    <lineage>
        <taxon>Bacteria</taxon>
        <taxon>Bacillati</taxon>
        <taxon>Chloroflexota</taxon>
        <taxon>Anaerolineae</taxon>
        <taxon>Anaerolineales</taxon>
        <taxon>Anaerolineaceae</taxon>
        <taxon>Anaerolinea</taxon>
    </lineage>
</organism>
<dbReference type="PANTHER" id="PTHR43022">
    <property type="entry name" value="PROTEIN SMF"/>
    <property type="match status" value="1"/>
</dbReference>
<evidence type="ECO:0000313" key="4">
    <source>
        <dbReference type="EMBL" id="BAJ63627.1"/>
    </source>
</evidence>
<dbReference type="RefSeq" id="WP_013560007.1">
    <property type="nucleotide sequence ID" value="NC_014960.1"/>
</dbReference>
<evidence type="ECO:0000259" key="3">
    <source>
        <dbReference type="Pfam" id="PF17782"/>
    </source>
</evidence>
<dbReference type="Pfam" id="PF02481">
    <property type="entry name" value="DNA_processg_A"/>
    <property type="match status" value="1"/>
</dbReference>
<dbReference type="InterPro" id="IPR010994">
    <property type="entry name" value="RuvA_2-like"/>
</dbReference>
<dbReference type="InterPro" id="IPR057666">
    <property type="entry name" value="DrpA_SLOG"/>
</dbReference>
<feature type="domain" description="Smf/DprA SLOG" evidence="2">
    <location>
        <begin position="80"/>
        <end position="287"/>
    </location>
</feature>
<dbReference type="GO" id="GO:0009294">
    <property type="term" value="P:DNA-mediated transformation"/>
    <property type="evidence" value="ECO:0007669"/>
    <property type="project" value="InterPro"/>
</dbReference>
<dbReference type="InterPro" id="IPR041614">
    <property type="entry name" value="DprA_WH"/>
</dbReference>
<evidence type="ECO:0000259" key="2">
    <source>
        <dbReference type="Pfam" id="PF02481"/>
    </source>
</evidence>
<dbReference type="STRING" id="926569.ANT_16010"/>
<comment type="similarity">
    <text evidence="1">Belongs to the DprA/Smf family.</text>
</comment>
<dbReference type="NCBIfam" id="TIGR00732">
    <property type="entry name" value="dprA"/>
    <property type="match status" value="1"/>
</dbReference>
<dbReference type="InterPro" id="IPR036388">
    <property type="entry name" value="WH-like_DNA-bd_sf"/>
</dbReference>
<dbReference type="Proteomes" id="UP000008922">
    <property type="component" value="Chromosome"/>
</dbReference>
<dbReference type="SUPFAM" id="SSF102405">
    <property type="entry name" value="MCP/YpsA-like"/>
    <property type="match status" value="1"/>
</dbReference>
<dbReference type="Gene3D" id="3.40.50.450">
    <property type="match status" value="1"/>
</dbReference>
<dbReference type="FunCoup" id="E8N5B3">
    <property type="interactions" value="265"/>
</dbReference>
<evidence type="ECO:0000256" key="1">
    <source>
        <dbReference type="ARBA" id="ARBA00006525"/>
    </source>
</evidence>
<dbReference type="AlphaFoldDB" id="E8N5B3"/>
<dbReference type="HOGENOM" id="CLU_029601_1_1_0"/>
<dbReference type="SUPFAM" id="SSF47781">
    <property type="entry name" value="RuvA domain 2-like"/>
    <property type="match status" value="1"/>
</dbReference>
<dbReference type="KEGG" id="atm:ANT_16010"/>
<protein>
    <submittedName>
        <fullName evidence="4">DNA processing protein</fullName>
    </submittedName>
</protein>
<dbReference type="Gene3D" id="1.10.10.10">
    <property type="entry name" value="Winged helix-like DNA-binding domain superfamily/Winged helix DNA-binding domain"/>
    <property type="match status" value="1"/>
</dbReference>
<accession>E8N5B3</accession>
<keyword evidence="5" id="KW-1185">Reference proteome</keyword>
<dbReference type="InParanoid" id="E8N5B3"/>
<name>E8N5B3_ANATU</name>
<proteinExistence type="inferred from homology"/>
<dbReference type="EMBL" id="AP012029">
    <property type="protein sequence ID" value="BAJ63627.1"/>
    <property type="molecule type" value="Genomic_DNA"/>
</dbReference>
<sequence length="370" mass="40773">MDSRLYWIGFNMVRGVGAVRFRTLLNHFGSLEIAWNAPQEALKEAGLSPKSIQHLQHLREEPNFFKRLSDYLEKHQICYVLWDDPEYPTLLKQIDQPPPVLYYKGDLLPQDEIAVAIVGTRKMTTYGRQVTEEVASFLARNGVCVVSGLARGVDAVAHEVALKEGGRTFAVLGCGLDRIYPPEHSKLAEKIIQQGALISDYAPGTPPDAVNFPPRNRIISGLSLATVVVEAGEESGALITATFAVEQGREVFAVPGNIHASQSKGTNRLIQQGAIPLLSAEEILEDLHLSRVSEKQTAKKVLPADPLEEKILKALEQQPLHIDEISIAIDLPVEQVSAILTFMELKGLVRHLGTMIYASLYDSSLLKKGK</sequence>
<dbReference type="eggNOG" id="COG0758">
    <property type="taxonomic scope" value="Bacteria"/>
</dbReference>
<feature type="domain" description="DprA winged helix" evidence="3">
    <location>
        <begin position="302"/>
        <end position="352"/>
    </location>
</feature>
<reference evidence="4 5" key="1">
    <citation type="submission" date="2010-12" db="EMBL/GenBank/DDBJ databases">
        <title>Whole genome sequence of Anaerolinea thermophila UNI-1.</title>
        <authorList>
            <person name="Narita-Yamada S."/>
            <person name="Kishi E."/>
            <person name="Watanabe Y."/>
            <person name="Takasaki K."/>
            <person name="Ankai A."/>
            <person name="Oguchi A."/>
            <person name="Fukui S."/>
            <person name="Takahashi M."/>
            <person name="Yashiro I."/>
            <person name="Hosoyama A."/>
            <person name="Sekiguchi Y."/>
            <person name="Hanada S."/>
            <person name="Fujita N."/>
        </authorList>
    </citation>
    <scope>NUCLEOTIDE SEQUENCE [LARGE SCALE GENOMIC DNA]</scope>
    <source>
        <strain evidence="5">DSM 14523 / JCM 11388 / NBRC 100420 / UNI-1</strain>
    </source>
</reference>
<dbReference type="Pfam" id="PF17782">
    <property type="entry name" value="WHD_DprA"/>
    <property type="match status" value="1"/>
</dbReference>